<dbReference type="SMART" id="SM00875">
    <property type="entry name" value="BACK"/>
    <property type="match status" value="1"/>
</dbReference>
<dbReference type="SUPFAM" id="SSF117281">
    <property type="entry name" value="Kelch motif"/>
    <property type="match status" value="1"/>
</dbReference>
<dbReference type="Pfam" id="PF01344">
    <property type="entry name" value="Kelch_1"/>
    <property type="match status" value="3"/>
</dbReference>
<protein>
    <recommendedName>
        <fullName evidence="4">BACK domain-containing protein</fullName>
    </recommendedName>
</protein>
<proteinExistence type="predicted"/>
<dbReference type="EMBL" id="JARKHS020032295">
    <property type="protein sequence ID" value="KAK8760296.1"/>
    <property type="molecule type" value="Genomic_DNA"/>
</dbReference>
<evidence type="ECO:0000256" key="2">
    <source>
        <dbReference type="ARBA" id="ARBA00022737"/>
    </source>
</evidence>
<keyword evidence="2" id="KW-0677">Repeat</keyword>
<evidence type="ECO:0000256" key="1">
    <source>
        <dbReference type="ARBA" id="ARBA00022441"/>
    </source>
</evidence>
<name>A0AAQ4DCV6_AMBAM</name>
<dbReference type="InterPro" id="IPR015915">
    <property type="entry name" value="Kelch-typ_b-propeller"/>
</dbReference>
<accession>A0AAQ4DCV6</accession>
<dbReference type="AlphaFoldDB" id="A0AAQ4DCV6"/>
<evidence type="ECO:0000259" key="4">
    <source>
        <dbReference type="SMART" id="SM00875"/>
    </source>
</evidence>
<sequence length="384" mass="42742">MTSSLGSEPGSGGGGDWQDTNGDEPSKPKRMRLNEGDQYFVCDFDILGATDCVLSSINVEDVLQDQICKYSRLNLANLETLCLLSLQLHINNGNVAEVLAAADMLVMDEARDLCLDHLLNNMDVDNCLSLASLAQWHHWPGFRDTVFAFVREHFDAVWRSSSEFSKASATLLVELFSSSELNVRDEVDLLRAVRRWYTRGRARTKQRIAGLLALLQCARIGLCRESAYHGVALVGKFLYVVGGMRGSSYLRSCDRFDTERCAWDPCSAMHMARGYVAVAALDNYVYAVGGRDGKLYASGGFDGHLILSSVEEYTPSSNSWCLVRQMPSPRCSHQMVEMAGRIYIVGGYNGRCRLSTSEDNQRVHRRGIHSWETTSAVRVPKKSP</sequence>
<dbReference type="Pfam" id="PF07707">
    <property type="entry name" value="BACK"/>
    <property type="match status" value="1"/>
</dbReference>
<dbReference type="PANTHER" id="PTHR45632">
    <property type="entry name" value="LD33804P"/>
    <property type="match status" value="1"/>
</dbReference>
<feature type="domain" description="BACK" evidence="4">
    <location>
        <begin position="127"/>
        <end position="232"/>
    </location>
</feature>
<dbReference type="PANTHER" id="PTHR45632:SF17">
    <property type="entry name" value="KELCH-LIKE PROTEIN 31"/>
    <property type="match status" value="1"/>
</dbReference>
<dbReference type="Gene3D" id="1.25.40.420">
    <property type="match status" value="1"/>
</dbReference>
<dbReference type="InterPro" id="IPR006652">
    <property type="entry name" value="Kelch_1"/>
</dbReference>
<evidence type="ECO:0000256" key="3">
    <source>
        <dbReference type="SAM" id="MobiDB-lite"/>
    </source>
</evidence>
<dbReference type="Proteomes" id="UP001321473">
    <property type="component" value="Unassembled WGS sequence"/>
</dbReference>
<feature type="region of interest" description="Disordered" evidence="3">
    <location>
        <begin position="1"/>
        <end position="31"/>
    </location>
</feature>
<keyword evidence="1" id="KW-0880">Kelch repeat</keyword>
<gene>
    <name evidence="5" type="ORF">V5799_028437</name>
</gene>
<comment type="caution">
    <text evidence="5">The sequence shown here is derived from an EMBL/GenBank/DDBJ whole genome shotgun (WGS) entry which is preliminary data.</text>
</comment>
<dbReference type="Gene3D" id="3.30.710.10">
    <property type="entry name" value="Potassium Channel Kv1.1, Chain A"/>
    <property type="match status" value="1"/>
</dbReference>
<keyword evidence="6" id="KW-1185">Reference proteome</keyword>
<reference evidence="5 6" key="1">
    <citation type="journal article" date="2023" name="Arcadia Sci">
        <title>De novo assembly of a long-read Amblyomma americanum tick genome.</title>
        <authorList>
            <person name="Chou S."/>
            <person name="Poskanzer K.E."/>
            <person name="Rollins M."/>
            <person name="Thuy-Boun P.S."/>
        </authorList>
    </citation>
    <scope>NUCLEOTIDE SEQUENCE [LARGE SCALE GENOMIC DNA]</scope>
    <source>
        <strain evidence="5">F_SG_1</strain>
        <tissue evidence="5">Salivary glands</tissue>
    </source>
</reference>
<dbReference type="InterPro" id="IPR011333">
    <property type="entry name" value="SKP1/BTB/POZ_sf"/>
</dbReference>
<dbReference type="SMART" id="SM00612">
    <property type="entry name" value="Kelch"/>
    <property type="match status" value="2"/>
</dbReference>
<organism evidence="5 6">
    <name type="scientific">Amblyomma americanum</name>
    <name type="common">Lone star tick</name>
    <dbReference type="NCBI Taxonomy" id="6943"/>
    <lineage>
        <taxon>Eukaryota</taxon>
        <taxon>Metazoa</taxon>
        <taxon>Ecdysozoa</taxon>
        <taxon>Arthropoda</taxon>
        <taxon>Chelicerata</taxon>
        <taxon>Arachnida</taxon>
        <taxon>Acari</taxon>
        <taxon>Parasitiformes</taxon>
        <taxon>Ixodida</taxon>
        <taxon>Ixodoidea</taxon>
        <taxon>Ixodidae</taxon>
        <taxon>Amblyomminae</taxon>
        <taxon>Amblyomma</taxon>
    </lineage>
</organism>
<dbReference type="InterPro" id="IPR011705">
    <property type="entry name" value="BACK"/>
</dbReference>
<dbReference type="Gene3D" id="2.120.10.80">
    <property type="entry name" value="Kelch-type beta propeller"/>
    <property type="match status" value="1"/>
</dbReference>
<evidence type="ECO:0000313" key="5">
    <source>
        <dbReference type="EMBL" id="KAK8760296.1"/>
    </source>
</evidence>
<evidence type="ECO:0000313" key="6">
    <source>
        <dbReference type="Proteomes" id="UP001321473"/>
    </source>
</evidence>